<name>A0A2A2J277_9BILA</name>
<feature type="transmembrane region" description="Helical" evidence="9">
    <location>
        <begin position="250"/>
        <end position="271"/>
    </location>
</feature>
<keyword evidence="4 9" id="KW-1133">Transmembrane helix</keyword>
<dbReference type="PANTHER" id="PTHR23294:SF0">
    <property type="entry name" value="UNC93-LIKE PROTEIN MFSD11"/>
    <property type="match status" value="1"/>
</dbReference>
<keyword evidence="3 9" id="KW-0812">Transmembrane</keyword>
<dbReference type="Pfam" id="PF05978">
    <property type="entry name" value="UNC-93"/>
    <property type="match status" value="1"/>
</dbReference>
<evidence type="ECO:0000313" key="10">
    <source>
        <dbReference type="EMBL" id="PAV55866.1"/>
    </source>
</evidence>
<keyword evidence="11" id="KW-1185">Reference proteome</keyword>
<comment type="caution">
    <text evidence="10">The sequence shown here is derived from an EMBL/GenBank/DDBJ whole genome shotgun (WGS) entry which is preliminary data.</text>
</comment>
<dbReference type="Proteomes" id="UP000218231">
    <property type="component" value="Unassembled WGS sequence"/>
</dbReference>
<dbReference type="InterPro" id="IPR051617">
    <property type="entry name" value="UNC-93-like_regulator"/>
</dbReference>
<proteinExistence type="inferred from homology"/>
<dbReference type="AlphaFoldDB" id="A0A2A2J277"/>
<evidence type="ECO:0000256" key="8">
    <source>
        <dbReference type="ARBA" id="ARBA00041910"/>
    </source>
</evidence>
<evidence type="ECO:0000256" key="1">
    <source>
        <dbReference type="ARBA" id="ARBA00004141"/>
    </source>
</evidence>
<feature type="transmembrane region" description="Helical" evidence="9">
    <location>
        <begin position="227"/>
        <end position="244"/>
    </location>
</feature>
<comment type="similarity">
    <text evidence="2">Belongs to the unc-93 family.</text>
</comment>
<evidence type="ECO:0000313" key="11">
    <source>
        <dbReference type="Proteomes" id="UP000218231"/>
    </source>
</evidence>
<dbReference type="GO" id="GO:0016020">
    <property type="term" value="C:membrane"/>
    <property type="evidence" value="ECO:0007669"/>
    <property type="project" value="UniProtKB-SubCell"/>
</dbReference>
<dbReference type="SUPFAM" id="SSF103473">
    <property type="entry name" value="MFS general substrate transporter"/>
    <property type="match status" value="1"/>
</dbReference>
<feature type="transmembrane region" description="Helical" evidence="9">
    <location>
        <begin position="70"/>
        <end position="91"/>
    </location>
</feature>
<feature type="transmembrane region" description="Helical" evidence="9">
    <location>
        <begin position="29"/>
        <end position="49"/>
    </location>
</feature>
<protein>
    <recommendedName>
        <fullName evidence="7">UNC93-like protein MFSD11</fullName>
    </recommendedName>
    <alternativeName>
        <fullName evidence="8">Major facilitator superfamily domain-containing protein 11</fullName>
    </alternativeName>
</protein>
<dbReference type="EMBL" id="LIAE01010745">
    <property type="protein sequence ID" value="PAV55866.1"/>
    <property type="molecule type" value="Genomic_DNA"/>
</dbReference>
<evidence type="ECO:0000256" key="2">
    <source>
        <dbReference type="ARBA" id="ARBA00009172"/>
    </source>
</evidence>
<organism evidence="10 11">
    <name type="scientific">Diploscapter pachys</name>
    <dbReference type="NCBI Taxonomy" id="2018661"/>
    <lineage>
        <taxon>Eukaryota</taxon>
        <taxon>Metazoa</taxon>
        <taxon>Ecdysozoa</taxon>
        <taxon>Nematoda</taxon>
        <taxon>Chromadorea</taxon>
        <taxon>Rhabditida</taxon>
        <taxon>Rhabditina</taxon>
        <taxon>Rhabditomorpha</taxon>
        <taxon>Rhabditoidea</taxon>
        <taxon>Rhabditidae</taxon>
        <taxon>Diploscapter</taxon>
    </lineage>
</organism>
<accession>A0A2A2J277</accession>
<feature type="transmembrane region" description="Helical" evidence="9">
    <location>
        <begin position="151"/>
        <end position="170"/>
    </location>
</feature>
<evidence type="ECO:0000256" key="6">
    <source>
        <dbReference type="ARBA" id="ARBA00023180"/>
    </source>
</evidence>
<dbReference type="Gene3D" id="1.20.1250.20">
    <property type="entry name" value="MFS general substrate transporter like domains"/>
    <property type="match status" value="1"/>
</dbReference>
<evidence type="ECO:0000256" key="7">
    <source>
        <dbReference type="ARBA" id="ARBA00040302"/>
    </source>
</evidence>
<keyword evidence="6" id="KW-0325">Glycoprotein</keyword>
<dbReference type="InterPro" id="IPR010291">
    <property type="entry name" value="Ion_channel_UNC-93"/>
</dbReference>
<dbReference type="PANTHER" id="PTHR23294">
    <property type="entry name" value="ET TRANSLATION PRODUCT-RELATED"/>
    <property type="match status" value="1"/>
</dbReference>
<comment type="subcellular location">
    <subcellularLocation>
        <location evidence="1">Membrane</location>
        <topology evidence="1">Multi-pass membrane protein</topology>
    </subcellularLocation>
</comment>
<evidence type="ECO:0000256" key="4">
    <source>
        <dbReference type="ARBA" id="ARBA00022989"/>
    </source>
</evidence>
<evidence type="ECO:0000256" key="3">
    <source>
        <dbReference type="ARBA" id="ARBA00022692"/>
    </source>
</evidence>
<evidence type="ECO:0000256" key="9">
    <source>
        <dbReference type="SAM" id="Phobius"/>
    </source>
</evidence>
<keyword evidence="5 9" id="KW-0472">Membrane</keyword>
<dbReference type="InterPro" id="IPR036259">
    <property type="entry name" value="MFS_trans_sf"/>
</dbReference>
<feature type="transmembrane region" description="Helical" evidence="9">
    <location>
        <begin position="117"/>
        <end position="139"/>
    </location>
</feature>
<gene>
    <name evidence="10" type="ORF">WR25_24953</name>
</gene>
<sequence>MSLIGAGIFLYIVFHSSDTTDKISMKTVRILYGTFTGMAIVAALILLFLRRPPYEKKKMNQSYGELLGSTFRMLITQEMLLLAVVFAYTGIEQSYWTGIYPTCISFTQQLGNHTNSYLALNSVASGLGQMIAGLIIGILGDHIRRIGREKIVLLGTIVHLACFVLSYMNFPSRASIEKTDSSGHLWTPNLPVTYTIGFLLGFGDACWNTQIYSLLCDAFSHKSSQTFAIFKFWQCGLSSAAFFYSPYLELQWYLLILIIFSVFAAASFVLFEQFWLKPYKRKVAPMQNKGTELPSSPPSYSSCASGSFSEHIKEAASYKRVTIFQMDRWDSQLLNQDFLTCMNSYFALLFPSPISN</sequence>
<dbReference type="OrthoDB" id="196103at2759"/>
<feature type="transmembrane region" description="Helical" evidence="9">
    <location>
        <begin position="190"/>
        <end position="215"/>
    </location>
</feature>
<reference evidence="10 11" key="1">
    <citation type="journal article" date="2017" name="Curr. Biol.">
        <title>Genome architecture and evolution of a unichromosomal asexual nematode.</title>
        <authorList>
            <person name="Fradin H."/>
            <person name="Zegar C."/>
            <person name="Gutwein M."/>
            <person name="Lucas J."/>
            <person name="Kovtun M."/>
            <person name="Corcoran D."/>
            <person name="Baugh L.R."/>
            <person name="Kiontke K."/>
            <person name="Gunsalus K."/>
            <person name="Fitch D.H."/>
            <person name="Piano F."/>
        </authorList>
    </citation>
    <scope>NUCLEOTIDE SEQUENCE [LARGE SCALE GENOMIC DNA]</scope>
    <source>
        <strain evidence="10">PF1309</strain>
    </source>
</reference>
<evidence type="ECO:0000256" key="5">
    <source>
        <dbReference type="ARBA" id="ARBA00023136"/>
    </source>
</evidence>